<organism evidence="2 3">
    <name type="scientific">Clostridium celatum DSM 1785</name>
    <dbReference type="NCBI Taxonomy" id="545697"/>
    <lineage>
        <taxon>Bacteria</taxon>
        <taxon>Bacillati</taxon>
        <taxon>Bacillota</taxon>
        <taxon>Clostridia</taxon>
        <taxon>Eubacteriales</taxon>
        <taxon>Clostridiaceae</taxon>
        <taxon>Clostridium</taxon>
    </lineage>
</organism>
<evidence type="ECO:0000313" key="2">
    <source>
        <dbReference type="EMBL" id="EKY28893.1"/>
    </source>
</evidence>
<dbReference type="PANTHER" id="PTHR40076:SF1">
    <property type="entry name" value="MEMBRANE PROTEIN"/>
    <property type="match status" value="1"/>
</dbReference>
<feature type="transmembrane region" description="Helical" evidence="1">
    <location>
        <begin position="20"/>
        <end position="37"/>
    </location>
</feature>
<dbReference type="Proteomes" id="UP000010420">
    <property type="component" value="Unassembled WGS sequence"/>
</dbReference>
<sequence>MIDRGEIKYNSREQLRGNWGIAIAATFLVSFLLGLQFNYRSNDVLNFGFISFSINIVSLLFTGVLTTGLCRFLLNIVTKVKRPGFEDLFYYFKIYVKTLGLNLIITIAVGIGTMLFVIPGIIIALTFSQAFYILAKNPEKSIGEVLGQSASMMNGYKMDLFMLELSFIGWWFVGIITLGIGLLWVAPYVKVAETNFHLQIANR</sequence>
<proteinExistence type="predicted"/>
<accession>L1QLQ1</accession>
<keyword evidence="3" id="KW-1185">Reference proteome</keyword>
<dbReference type="EMBL" id="AMEZ01000015">
    <property type="protein sequence ID" value="EKY28893.1"/>
    <property type="molecule type" value="Genomic_DNA"/>
</dbReference>
<evidence type="ECO:0008006" key="4">
    <source>
        <dbReference type="Google" id="ProtNLM"/>
    </source>
</evidence>
<dbReference type="InterPro" id="IPR010380">
    <property type="entry name" value="DUF975"/>
</dbReference>
<dbReference type="HOGENOM" id="CLU_045673_3_1_9"/>
<keyword evidence="1" id="KW-0472">Membrane</keyword>
<evidence type="ECO:0000256" key="1">
    <source>
        <dbReference type="SAM" id="Phobius"/>
    </source>
</evidence>
<dbReference type="PANTHER" id="PTHR40076">
    <property type="entry name" value="MEMBRANE PROTEIN-RELATED"/>
    <property type="match status" value="1"/>
</dbReference>
<keyword evidence="1" id="KW-0812">Transmembrane</keyword>
<keyword evidence="1" id="KW-1133">Transmembrane helix</keyword>
<dbReference type="eggNOG" id="COG5523">
    <property type="taxonomic scope" value="Bacteria"/>
</dbReference>
<reference evidence="2 3" key="1">
    <citation type="submission" date="2012-05" db="EMBL/GenBank/DDBJ databases">
        <authorList>
            <person name="Weinstock G."/>
            <person name="Sodergren E."/>
            <person name="Lobos E.A."/>
            <person name="Fulton L."/>
            <person name="Fulton R."/>
            <person name="Courtney L."/>
            <person name="Fronick C."/>
            <person name="O'Laughlin M."/>
            <person name="Godfrey J."/>
            <person name="Wilson R.M."/>
            <person name="Miner T."/>
            <person name="Farmer C."/>
            <person name="Delehaunty K."/>
            <person name="Cordes M."/>
            <person name="Minx P."/>
            <person name="Tomlinson C."/>
            <person name="Chen J."/>
            <person name="Wollam A."/>
            <person name="Pepin K.H."/>
            <person name="Bhonagiri V."/>
            <person name="Zhang X."/>
            <person name="Suruliraj S."/>
            <person name="Warren W."/>
            <person name="Mitreva M."/>
            <person name="Mardis E.R."/>
            <person name="Wilson R.K."/>
        </authorList>
    </citation>
    <scope>NUCLEOTIDE SEQUENCE [LARGE SCALE GENOMIC DNA]</scope>
    <source>
        <strain evidence="2 3">DSM 1785</strain>
    </source>
</reference>
<dbReference type="Pfam" id="PF06161">
    <property type="entry name" value="DUF975"/>
    <property type="match status" value="1"/>
</dbReference>
<comment type="caution">
    <text evidence="2">The sequence shown here is derived from an EMBL/GenBank/DDBJ whole genome shotgun (WGS) entry which is preliminary data.</text>
</comment>
<dbReference type="AlphaFoldDB" id="L1QLQ1"/>
<feature type="transmembrane region" description="Helical" evidence="1">
    <location>
        <begin position="161"/>
        <end position="186"/>
    </location>
</feature>
<feature type="transmembrane region" description="Helical" evidence="1">
    <location>
        <begin position="49"/>
        <end position="74"/>
    </location>
</feature>
<gene>
    <name evidence="2" type="ORF">HMPREF0216_00488</name>
</gene>
<dbReference type="PATRIC" id="fig|545697.3.peg.480"/>
<dbReference type="RefSeq" id="WP_005210630.1">
    <property type="nucleotide sequence ID" value="NZ_KB291609.1"/>
</dbReference>
<protein>
    <recommendedName>
        <fullName evidence="4">DUF975 family protein</fullName>
    </recommendedName>
</protein>
<evidence type="ECO:0000313" key="3">
    <source>
        <dbReference type="Proteomes" id="UP000010420"/>
    </source>
</evidence>
<name>L1QLQ1_9CLOT</name>